<evidence type="ECO:0000256" key="2">
    <source>
        <dbReference type="SAM" id="MobiDB-lite"/>
    </source>
</evidence>
<evidence type="ECO:0000313" key="3">
    <source>
        <dbReference type="EMBL" id="JAC71093.1"/>
    </source>
</evidence>
<feature type="region of interest" description="Disordered" evidence="2">
    <location>
        <begin position="140"/>
        <end position="187"/>
    </location>
</feature>
<feature type="compositionally biased region" description="Polar residues" evidence="2">
    <location>
        <begin position="141"/>
        <end position="174"/>
    </location>
</feature>
<organism evidence="3">
    <name type="scientific">Tetraselmis sp. GSL018</name>
    <dbReference type="NCBI Taxonomy" id="582737"/>
    <lineage>
        <taxon>Eukaryota</taxon>
        <taxon>Viridiplantae</taxon>
        <taxon>Chlorophyta</taxon>
        <taxon>core chlorophytes</taxon>
        <taxon>Chlorodendrophyceae</taxon>
        <taxon>Chlorodendrales</taxon>
        <taxon>Chlorodendraceae</taxon>
        <taxon>Tetraselmis</taxon>
    </lineage>
</organism>
<keyword evidence="1" id="KW-0175">Coiled coil</keyword>
<gene>
    <name evidence="3" type="ORF">TSPGSL018_2691</name>
</gene>
<feature type="non-terminal residue" evidence="3">
    <location>
        <position position="1"/>
    </location>
</feature>
<dbReference type="AlphaFoldDB" id="A0A061RGK6"/>
<name>A0A061RGK6_9CHLO</name>
<feature type="coiled-coil region" evidence="1">
    <location>
        <begin position="6"/>
        <end position="47"/>
    </location>
</feature>
<dbReference type="EMBL" id="GBEZ01015035">
    <property type="protein sequence ID" value="JAC71093.1"/>
    <property type="molecule type" value="Transcribed_RNA"/>
</dbReference>
<sequence length="187" mass="21903">ELRSLRESLNQKLSEAEASIKQLRTQEEVLNTEVRILRDELVRLRQESKANTGWRARFEKEHMKHDSLKREMMEERRRQVEYIENLKKHYEEMIAKRDSMINRSRDTIFRLEGELLTIRGDAGNKPFSRRSDRISKLRESVLSSVDRQEPPRTSNPASLVSETAQDVLQGNSSKDNLEVTSGEYGEN</sequence>
<evidence type="ECO:0000256" key="1">
    <source>
        <dbReference type="SAM" id="Coils"/>
    </source>
</evidence>
<proteinExistence type="predicted"/>
<accession>A0A061RGK6</accession>
<protein>
    <submittedName>
        <fullName evidence="3">Uncharacterized protein</fullName>
    </submittedName>
</protein>
<reference evidence="3" key="1">
    <citation type="submission" date="2014-05" db="EMBL/GenBank/DDBJ databases">
        <title>The transcriptome of the halophilic microalga Tetraselmis sp. GSL018 isolated from the Great Salt Lake, Utah.</title>
        <authorList>
            <person name="Jinkerson R.E."/>
            <person name="D'Adamo S."/>
            <person name="Posewitz M.C."/>
        </authorList>
    </citation>
    <scope>NUCLEOTIDE SEQUENCE</scope>
    <source>
        <strain evidence="3">GSL018</strain>
    </source>
</reference>